<dbReference type="GO" id="GO:0009507">
    <property type="term" value="C:chloroplast"/>
    <property type="evidence" value="ECO:0007669"/>
    <property type="project" value="UniProtKB-SubCell"/>
</dbReference>
<protein>
    <recommendedName>
        <fullName evidence="3">Uncharacterized protein ycf72</fullName>
    </recommendedName>
</protein>
<gene>
    <name evidence="6" type="ORF">PHJA_001134500</name>
</gene>
<proteinExistence type="inferred from homology"/>
<comment type="caution">
    <text evidence="6">The sequence shown here is derived from an EMBL/GenBank/DDBJ whole genome shotgun (WGS) entry which is preliminary data.</text>
</comment>
<reference evidence="6" key="1">
    <citation type="submission" date="2020-07" db="EMBL/GenBank/DDBJ databases">
        <title>Ethylene signaling mediates host invasion by parasitic plants.</title>
        <authorList>
            <person name="Yoshida S."/>
        </authorList>
    </citation>
    <scope>NUCLEOTIDE SEQUENCE</scope>
    <source>
        <strain evidence="6">Okayama</strain>
    </source>
</reference>
<comment type="similarity">
    <text evidence="2">Belongs to the ycf72 family.</text>
</comment>
<evidence type="ECO:0000256" key="5">
    <source>
        <dbReference type="ARBA" id="ARBA00022640"/>
    </source>
</evidence>
<evidence type="ECO:0000313" key="7">
    <source>
        <dbReference type="Proteomes" id="UP000653305"/>
    </source>
</evidence>
<evidence type="ECO:0000256" key="1">
    <source>
        <dbReference type="ARBA" id="ARBA00004229"/>
    </source>
</evidence>
<dbReference type="AlphaFoldDB" id="A0A830BQF6"/>
<keyword evidence="5" id="KW-0934">Plastid</keyword>
<dbReference type="EMBL" id="BMAC01000203">
    <property type="protein sequence ID" value="GFP89907.1"/>
    <property type="molecule type" value="Genomic_DNA"/>
</dbReference>
<dbReference type="OrthoDB" id="1001857at2759"/>
<feature type="non-terminal residue" evidence="6">
    <location>
        <position position="1"/>
    </location>
</feature>
<keyword evidence="6" id="KW-0687">Ribonucleoprotein</keyword>
<dbReference type="GO" id="GO:0005840">
    <property type="term" value="C:ribosome"/>
    <property type="evidence" value="ECO:0007669"/>
    <property type="project" value="UniProtKB-KW"/>
</dbReference>
<evidence type="ECO:0000256" key="4">
    <source>
        <dbReference type="ARBA" id="ARBA00022528"/>
    </source>
</evidence>
<accession>A0A830BQF6</accession>
<name>A0A830BQF6_9LAMI</name>
<keyword evidence="7" id="KW-1185">Reference proteome</keyword>
<dbReference type="Proteomes" id="UP000653305">
    <property type="component" value="Unassembled WGS sequence"/>
</dbReference>
<evidence type="ECO:0000256" key="2">
    <source>
        <dbReference type="ARBA" id="ARBA00009599"/>
    </source>
</evidence>
<evidence type="ECO:0000313" key="6">
    <source>
        <dbReference type="EMBL" id="GFP89907.1"/>
    </source>
</evidence>
<organism evidence="6 7">
    <name type="scientific">Phtheirospermum japonicum</name>
    <dbReference type="NCBI Taxonomy" id="374723"/>
    <lineage>
        <taxon>Eukaryota</taxon>
        <taxon>Viridiplantae</taxon>
        <taxon>Streptophyta</taxon>
        <taxon>Embryophyta</taxon>
        <taxon>Tracheophyta</taxon>
        <taxon>Spermatophyta</taxon>
        <taxon>Magnoliopsida</taxon>
        <taxon>eudicotyledons</taxon>
        <taxon>Gunneridae</taxon>
        <taxon>Pentapetalae</taxon>
        <taxon>asterids</taxon>
        <taxon>lamiids</taxon>
        <taxon>Lamiales</taxon>
        <taxon>Orobanchaceae</taxon>
        <taxon>Orobanchaceae incertae sedis</taxon>
        <taxon>Phtheirospermum</taxon>
    </lineage>
</organism>
<evidence type="ECO:0000256" key="3">
    <source>
        <dbReference type="ARBA" id="ARBA00021519"/>
    </source>
</evidence>
<dbReference type="PANTHER" id="PTHR37377:SF2">
    <property type="entry name" value="SMALL RIBOSOMAL SUBUNIT PROTEIN US2C"/>
    <property type="match status" value="1"/>
</dbReference>
<dbReference type="PANTHER" id="PTHR37377">
    <property type="entry name" value="RIBULOSE BISPHOSPHATE CARBOXYLASE LARGE CHAIN"/>
    <property type="match status" value="1"/>
</dbReference>
<dbReference type="InterPro" id="IPR038860">
    <property type="entry name" value="YCF72"/>
</dbReference>
<keyword evidence="6" id="KW-0689">Ribosomal protein</keyword>
<comment type="subcellular location">
    <subcellularLocation>
        <location evidence="1">Plastid</location>
        <location evidence="1">Chloroplast</location>
    </subcellularLocation>
</comment>
<keyword evidence="4" id="KW-0150">Chloroplast</keyword>
<sequence length="99" mass="11071">QGSYPTNAWVRLYPNFSDLPQHSPLVRLLVSSFWIKRTSPEGSFNVTDFSSFAISFATAPAALTNCPPFLRVISMLYMVVPKDTSFEVDSFFLSVKTPS</sequence>